<dbReference type="Gene3D" id="3.20.19.10">
    <property type="entry name" value="Aconitase, domain 4"/>
    <property type="match status" value="1"/>
</dbReference>
<evidence type="ECO:0000256" key="8">
    <source>
        <dbReference type="ARBA" id="ARBA00023239"/>
    </source>
</evidence>
<keyword evidence="7 10" id="KW-0411">Iron-sulfur</keyword>
<keyword evidence="5" id="KW-0479">Metal-binding</keyword>
<dbReference type="FunFam" id="3.30.499.10:FF:000005">
    <property type="entry name" value="cytoplasmic aconitate hydratase"/>
    <property type="match status" value="1"/>
</dbReference>
<dbReference type="GO" id="GO:0051539">
    <property type="term" value="F:4 iron, 4 sulfur cluster binding"/>
    <property type="evidence" value="ECO:0007669"/>
    <property type="project" value="UniProtKB-KW"/>
</dbReference>
<evidence type="ECO:0000256" key="7">
    <source>
        <dbReference type="ARBA" id="ARBA00023014"/>
    </source>
</evidence>
<evidence type="ECO:0000256" key="9">
    <source>
        <dbReference type="ARBA" id="ARBA00023501"/>
    </source>
</evidence>
<dbReference type="CDD" id="cd01586">
    <property type="entry name" value="AcnA_IRP"/>
    <property type="match status" value="1"/>
</dbReference>
<dbReference type="CDD" id="cd01580">
    <property type="entry name" value="AcnA_IRP_Swivel"/>
    <property type="match status" value="1"/>
</dbReference>
<dbReference type="PROSITE" id="PS00450">
    <property type="entry name" value="ACONITASE_1"/>
    <property type="match status" value="1"/>
</dbReference>
<evidence type="ECO:0000256" key="4">
    <source>
        <dbReference type="ARBA" id="ARBA00022485"/>
    </source>
</evidence>
<dbReference type="InterPro" id="IPR015928">
    <property type="entry name" value="Aconitase/3IPM_dehydase_swvl"/>
</dbReference>
<dbReference type="InterPro" id="IPR015931">
    <property type="entry name" value="Acnase/IPM_dHydase_lsu_aba_1/3"/>
</dbReference>
<keyword evidence="4 10" id="KW-0004">4Fe-4S</keyword>
<dbReference type="SUPFAM" id="SSF52016">
    <property type="entry name" value="LeuD/IlvD-like"/>
    <property type="match status" value="1"/>
</dbReference>
<dbReference type="GO" id="GO:0046872">
    <property type="term" value="F:metal ion binding"/>
    <property type="evidence" value="ECO:0007669"/>
    <property type="project" value="UniProtKB-KW"/>
</dbReference>
<dbReference type="InterPro" id="IPR000573">
    <property type="entry name" value="AconitaseA/IPMdHydase_ssu_swvl"/>
</dbReference>
<feature type="domain" description="Aconitase/3-isopropylmalate dehydratase large subunit alpha/beta/alpha" evidence="11">
    <location>
        <begin position="1"/>
        <end position="465"/>
    </location>
</feature>
<dbReference type="PROSITE" id="PS01244">
    <property type="entry name" value="ACONITASE_2"/>
    <property type="match status" value="1"/>
</dbReference>
<comment type="similarity">
    <text evidence="2 10">Belongs to the aconitase/IPM isomerase family.</text>
</comment>
<organism evidence="13 14">
    <name type="scientific">Diabrotica balteata</name>
    <name type="common">Banded cucumber beetle</name>
    <dbReference type="NCBI Taxonomy" id="107213"/>
    <lineage>
        <taxon>Eukaryota</taxon>
        <taxon>Metazoa</taxon>
        <taxon>Ecdysozoa</taxon>
        <taxon>Arthropoda</taxon>
        <taxon>Hexapoda</taxon>
        <taxon>Insecta</taxon>
        <taxon>Pterygota</taxon>
        <taxon>Neoptera</taxon>
        <taxon>Endopterygota</taxon>
        <taxon>Coleoptera</taxon>
        <taxon>Polyphaga</taxon>
        <taxon>Cucujiformia</taxon>
        <taxon>Chrysomeloidea</taxon>
        <taxon>Chrysomelidae</taxon>
        <taxon>Galerucinae</taxon>
        <taxon>Diabroticina</taxon>
        <taxon>Diabroticites</taxon>
        <taxon>Diabrotica</taxon>
    </lineage>
</organism>
<evidence type="ECO:0000256" key="6">
    <source>
        <dbReference type="ARBA" id="ARBA00023004"/>
    </source>
</evidence>
<dbReference type="InterPro" id="IPR036008">
    <property type="entry name" value="Aconitase_4Fe-4S_dom"/>
</dbReference>
<dbReference type="Gene3D" id="6.10.190.10">
    <property type="match status" value="1"/>
</dbReference>
<keyword evidence="10" id="KW-0963">Cytoplasm</keyword>
<dbReference type="GO" id="GO:0005737">
    <property type="term" value="C:cytoplasm"/>
    <property type="evidence" value="ECO:0007669"/>
    <property type="project" value="UniProtKB-SubCell"/>
</dbReference>
<dbReference type="PRINTS" id="PR00415">
    <property type="entry name" value="ACONITASE"/>
</dbReference>
<dbReference type="Gene3D" id="3.30.499.10">
    <property type="entry name" value="Aconitase, domain 3"/>
    <property type="match status" value="2"/>
</dbReference>
<evidence type="ECO:0000313" key="13">
    <source>
        <dbReference type="EMBL" id="CAH1283635.1"/>
    </source>
</evidence>
<comment type="cofactor">
    <cofactor evidence="1">
        <name>[4Fe-4S] cluster</name>
        <dbReference type="ChEBI" id="CHEBI:49883"/>
    </cofactor>
</comment>
<dbReference type="NCBIfam" id="TIGR01341">
    <property type="entry name" value="aconitase_1"/>
    <property type="match status" value="1"/>
</dbReference>
<dbReference type="AlphaFoldDB" id="A0A9P0DU28"/>
<comment type="catalytic activity">
    <reaction evidence="9">
        <text>citrate = D-threo-isocitrate</text>
        <dbReference type="Rhea" id="RHEA:10336"/>
        <dbReference type="ChEBI" id="CHEBI:15562"/>
        <dbReference type="ChEBI" id="CHEBI:16947"/>
        <dbReference type="EC" id="4.2.1.3"/>
    </reaction>
</comment>
<evidence type="ECO:0000256" key="3">
    <source>
        <dbReference type="ARBA" id="ARBA00012926"/>
    </source>
</evidence>
<evidence type="ECO:0000313" key="14">
    <source>
        <dbReference type="Proteomes" id="UP001153709"/>
    </source>
</evidence>
<evidence type="ECO:0000259" key="11">
    <source>
        <dbReference type="Pfam" id="PF00330"/>
    </source>
</evidence>
<gene>
    <name evidence="13" type="ORF">DIABBA_LOCUS11103</name>
</gene>
<dbReference type="InterPro" id="IPR001030">
    <property type="entry name" value="Acoase/IPM_deHydtase_lsu_aba"/>
</dbReference>
<dbReference type="InterPro" id="IPR044137">
    <property type="entry name" value="AcnA_IRP_Swivel"/>
</dbReference>
<reference evidence="13" key="1">
    <citation type="submission" date="2022-01" db="EMBL/GenBank/DDBJ databases">
        <authorList>
            <person name="King R."/>
        </authorList>
    </citation>
    <scope>NUCLEOTIDE SEQUENCE</scope>
</reference>
<dbReference type="InterPro" id="IPR006249">
    <property type="entry name" value="Aconitase/IRP2"/>
</dbReference>
<protein>
    <recommendedName>
        <fullName evidence="3">aconitate hydratase</fullName>
        <ecNumber evidence="3">4.2.1.3</ecNumber>
    </recommendedName>
</protein>
<evidence type="ECO:0000256" key="1">
    <source>
        <dbReference type="ARBA" id="ARBA00001966"/>
    </source>
</evidence>
<dbReference type="GO" id="GO:0003994">
    <property type="term" value="F:aconitate hydratase activity"/>
    <property type="evidence" value="ECO:0007669"/>
    <property type="project" value="UniProtKB-EC"/>
</dbReference>
<dbReference type="Proteomes" id="UP001153709">
    <property type="component" value="Chromosome 7"/>
</dbReference>
<dbReference type="FunFam" id="3.30.499.10:FF:000011">
    <property type="entry name" value="Iron-responsive element binding protein 2"/>
    <property type="match status" value="1"/>
</dbReference>
<keyword evidence="6 10" id="KW-0408">Iron</keyword>
<sequence length="792" mass="86864">MRDKVKELGGDPKKINPKCPADLVIDHSIQVDFVRSADALQKNQDLEFERNHERFTFLKWGAKAFDNMLIVPPGSGIVHQVNLEYLARVVFTENSLLYPDTVVGTDSHTTMINGLGIVGWGVGGIEAEAVMLGQSITMLLPKVVGYKLYGELNEYATSTDLVLTITKHLRQLGVVGKFVEFYGPGVAALSLADRATIANMCPEYGATVGHFPVDSNSLDYLRQTNRSEEQIQVIESYLKATKQLRNYTSEATDPVFSETVGLDLSTVVSSVSGPKRPNDRVSVVDMKRDFTECLSNKIGFKGFGLKPEKLNAVAKFMFDGKQYELRHGSVVIAAITSCTNTSNPSVMLGAGLLAKNAVAAGLSVAPYIKTSLSPGSGVVTYYLSESGVIPALEKLGFDIVGYGCMTCIGNSGGIDENLVNAIEHNELVCCGVLSGNRNFEGRIHPNTRANYLASPLLVIAYAIAGRVDIDFETEPLGQRPDGSNVFLRDIWPTRKEIHAVEQKHVIPAMFKEVYAKIQLGSTNWQKLEAPEALVYPWDTASTYIKKPPFFDGMTKDLPERKPLQNAKVLLYLGDSVTTDHISPAGSIGRTSPAARYLAQRGLTPKDFNSYGSRRGNDDVMARGTFANIRLVNKFMSKAGPRTIYLPTNEEMDVFDAAERYKKNNTPLIIIAGKDYGSGSSRDWAAKGPFLLGVKAVIAESFERIHRSNLVGMGLIPLQFLPNQGAESLGLTGKENYSFDLPKDIKPGQLIKVTTDTGKAFDVILRFDTEVDLLFYQNGGILNYMVRNMVRKS</sequence>
<dbReference type="EMBL" id="OU898282">
    <property type="protein sequence ID" value="CAH1283635.1"/>
    <property type="molecule type" value="Genomic_DNA"/>
</dbReference>
<evidence type="ECO:0000256" key="5">
    <source>
        <dbReference type="ARBA" id="ARBA00022723"/>
    </source>
</evidence>
<feature type="domain" description="Aconitase A/isopropylmalate dehydratase small subunit swivel" evidence="12">
    <location>
        <begin position="594"/>
        <end position="720"/>
    </location>
</feature>
<dbReference type="Pfam" id="PF00330">
    <property type="entry name" value="Aconitase"/>
    <property type="match status" value="1"/>
</dbReference>
<evidence type="ECO:0000259" key="12">
    <source>
        <dbReference type="Pfam" id="PF00694"/>
    </source>
</evidence>
<dbReference type="FunFam" id="3.20.19.10:FF:000001">
    <property type="entry name" value="Aconitate hydratase"/>
    <property type="match status" value="1"/>
</dbReference>
<evidence type="ECO:0000256" key="2">
    <source>
        <dbReference type="ARBA" id="ARBA00007185"/>
    </source>
</evidence>
<dbReference type="SUPFAM" id="SSF53732">
    <property type="entry name" value="Aconitase iron-sulfur domain"/>
    <property type="match status" value="1"/>
</dbReference>
<name>A0A9P0DU28_DIABA</name>
<dbReference type="NCBIfam" id="NF006757">
    <property type="entry name" value="PRK09277.1"/>
    <property type="match status" value="1"/>
</dbReference>
<evidence type="ECO:0000256" key="10">
    <source>
        <dbReference type="RuleBase" id="RU361275"/>
    </source>
</evidence>
<comment type="subcellular location">
    <subcellularLocation>
        <location evidence="10">Cytoplasm</location>
    </subcellularLocation>
</comment>
<dbReference type="InterPro" id="IPR018136">
    <property type="entry name" value="Aconitase_4Fe-4S_BS"/>
</dbReference>
<dbReference type="NCBIfam" id="NF009520">
    <property type="entry name" value="PRK12881.1"/>
    <property type="match status" value="1"/>
</dbReference>
<keyword evidence="14" id="KW-1185">Reference proteome</keyword>
<accession>A0A9P0DU28</accession>
<dbReference type="PANTHER" id="PTHR11670">
    <property type="entry name" value="ACONITASE/IRON-RESPONSIVE ELEMENT FAMILY MEMBER"/>
    <property type="match status" value="1"/>
</dbReference>
<dbReference type="Pfam" id="PF00694">
    <property type="entry name" value="Aconitase_C"/>
    <property type="match status" value="1"/>
</dbReference>
<dbReference type="EC" id="4.2.1.3" evidence="3"/>
<proteinExistence type="inferred from homology"/>
<keyword evidence="8" id="KW-0456">Lyase</keyword>